<dbReference type="Proteomes" id="UP000076715">
    <property type="component" value="Unassembled WGS sequence"/>
</dbReference>
<keyword evidence="3" id="KW-1185">Reference proteome</keyword>
<keyword evidence="1" id="KW-0812">Transmembrane</keyword>
<organism evidence="2 3">
    <name type="scientific">Aquimarina aggregata</name>
    <dbReference type="NCBI Taxonomy" id="1642818"/>
    <lineage>
        <taxon>Bacteria</taxon>
        <taxon>Pseudomonadati</taxon>
        <taxon>Bacteroidota</taxon>
        <taxon>Flavobacteriia</taxon>
        <taxon>Flavobacteriales</taxon>
        <taxon>Flavobacteriaceae</taxon>
        <taxon>Aquimarina</taxon>
    </lineage>
</organism>
<dbReference type="RefSeq" id="WP_066312171.1">
    <property type="nucleotide sequence ID" value="NZ_LQRT01000005.1"/>
</dbReference>
<protein>
    <submittedName>
        <fullName evidence="2">Uncharacterized protein</fullName>
    </submittedName>
</protein>
<reference evidence="2 3" key="1">
    <citation type="submission" date="2016-01" db="EMBL/GenBank/DDBJ databases">
        <title>The draft genome sequence of Aquimarina sp. RZW4-3-2.</title>
        <authorList>
            <person name="Wang Y."/>
        </authorList>
    </citation>
    <scope>NUCLEOTIDE SEQUENCE [LARGE SCALE GENOMIC DNA]</scope>
    <source>
        <strain evidence="2 3">RZW4-3-2</strain>
    </source>
</reference>
<keyword evidence="1" id="KW-1133">Transmembrane helix</keyword>
<evidence type="ECO:0000313" key="2">
    <source>
        <dbReference type="EMBL" id="KZS41371.1"/>
    </source>
</evidence>
<keyword evidence="1" id="KW-0472">Membrane</keyword>
<sequence length="67" mass="7777">MIKWTDILISISGASAIFIAFLKFFGKKFIDLSFQKEMENHKQTLISKTEYLKNELAVVYTLLKTKC</sequence>
<dbReference type="STRING" id="1642818.AWE51_21960"/>
<dbReference type="AlphaFoldDB" id="A0A163BGF8"/>
<comment type="caution">
    <text evidence="2">The sequence shown here is derived from an EMBL/GenBank/DDBJ whole genome shotgun (WGS) entry which is preliminary data.</text>
</comment>
<accession>A0A163BGF8</accession>
<feature type="transmembrane region" description="Helical" evidence="1">
    <location>
        <begin position="6"/>
        <end position="26"/>
    </location>
</feature>
<evidence type="ECO:0000313" key="3">
    <source>
        <dbReference type="Proteomes" id="UP000076715"/>
    </source>
</evidence>
<dbReference type="EMBL" id="LQRT01000005">
    <property type="protein sequence ID" value="KZS41371.1"/>
    <property type="molecule type" value="Genomic_DNA"/>
</dbReference>
<name>A0A163BGF8_9FLAO</name>
<proteinExistence type="predicted"/>
<gene>
    <name evidence="2" type="ORF">AWE51_21960</name>
</gene>
<evidence type="ECO:0000256" key="1">
    <source>
        <dbReference type="SAM" id="Phobius"/>
    </source>
</evidence>